<comment type="subcellular location">
    <subcellularLocation>
        <location evidence="1">Membrane</location>
        <topology evidence="1">Single-pass membrane protein</topology>
    </subcellularLocation>
</comment>
<evidence type="ECO:0000256" key="4">
    <source>
        <dbReference type="ARBA" id="ARBA00023136"/>
    </source>
</evidence>
<feature type="coiled-coil region" evidence="5">
    <location>
        <begin position="437"/>
        <end position="572"/>
    </location>
</feature>
<dbReference type="InterPro" id="IPR039306">
    <property type="entry name" value="MYOB"/>
</dbReference>
<dbReference type="PANTHER" id="PTHR31448:SF3">
    <property type="entry name" value="MYOSIN-BINDING PROTEIN 2"/>
    <property type="match status" value="1"/>
</dbReference>
<evidence type="ECO:0000256" key="3">
    <source>
        <dbReference type="ARBA" id="ARBA00022989"/>
    </source>
</evidence>
<dbReference type="Pfam" id="PF04576">
    <property type="entry name" value="Zein-binding"/>
    <property type="match status" value="1"/>
</dbReference>
<dbReference type="Gramene" id="ONK65411">
    <property type="protein sequence ID" value="ONK65411"/>
    <property type="gene ID" value="A4U43_C07F36820"/>
</dbReference>
<evidence type="ECO:0000256" key="1">
    <source>
        <dbReference type="ARBA" id="ARBA00004167"/>
    </source>
</evidence>
<evidence type="ECO:0000256" key="6">
    <source>
        <dbReference type="SAM" id="Phobius"/>
    </source>
</evidence>
<dbReference type="AlphaFoldDB" id="A0A5P1ELG3"/>
<dbReference type="GO" id="GO:0016020">
    <property type="term" value="C:membrane"/>
    <property type="evidence" value="ECO:0007669"/>
    <property type="project" value="UniProtKB-SubCell"/>
</dbReference>
<keyword evidence="4 6" id="KW-0472">Membrane</keyword>
<feature type="transmembrane region" description="Helical" evidence="6">
    <location>
        <begin position="21"/>
        <end position="41"/>
    </location>
</feature>
<organism evidence="8 9">
    <name type="scientific">Asparagus officinalis</name>
    <name type="common">Garden asparagus</name>
    <dbReference type="NCBI Taxonomy" id="4686"/>
    <lineage>
        <taxon>Eukaryota</taxon>
        <taxon>Viridiplantae</taxon>
        <taxon>Streptophyta</taxon>
        <taxon>Embryophyta</taxon>
        <taxon>Tracheophyta</taxon>
        <taxon>Spermatophyta</taxon>
        <taxon>Magnoliopsida</taxon>
        <taxon>Liliopsida</taxon>
        <taxon>Asparagales</taxon>
        <taxon>Asparagaceae</taxon>
        <taxon>Asparagoideae</taxon>
        <taxon>Asparagus</taxon>
    </lineage>
</organism>
<dbReference type="InterPro" id="IPR007656">
    <property type="entry name" value="GTD-bd"/>
</dbReference>
<keyword evidence="9" id="KW-1185">Reference proteome</keyword>
<reference evidence="9" key="1">
    <citation type="journal article" date="2017" name="Nat. Commun.">
        <title>The asparagus genome sheds light on the origin and evolution of a young Y chromosome.</title>
        <authorList>
            <person name="Harkess A."/>
            <person name="Zhou J."/>
            <person name="Xu C."/>
            <person name="Bowers J.E."/>
            <person name="Van der Hulst R."/>
            <person name="Ayyampalayam S."/>
            <person name="Mercati F."/>
            <person name="Riccardi P."/>
            <person name="McKain M.R."/>
            <person name="Kakrana A."/>
            <person name="Tang H."/>
            <person name="Ray J."/>
            <person name="Groenendijk J."/>
            <person name="Arikit S."/>
            <person name="Mathioni S.M."/>
            <person name="Nakano M."/>
            <person name="Shan H."/>
            <person name="Telgmann-Rauber A."/>
            <person name="Kanno A."/>
            <person name="Yue Z."/>
            <person name="Chen H."/>
            <person name="Li W."/>
            <person name="Chen Y."/>
            <person name="Xu X."/>
            <person name="Zhang Y."/>
            <person name="Luo S."/>
            <person name="Chen H."/>
            <person name="Gao J."/>
            <person name="Mao Z."/>
            <person name="Pires J.C."/>
            <person name="Luo M."/>
            <person name="Kudrna D."/>
            <person name="Wing R.A."/>
            <person name="Meyers B.C."/>
            <person name="Yi K."/>
            <person name="Kong H."/>
            <person name="Lavrijsen P."/>
            <person name="Sunseri F."/>
            <person name="Falavigna A."/>
            <person name="Ye Y."/>
            <person name="Leebens-Mack J.H."/>
            <person name="Chen G."/>
        </authorList>
    </citation>
    <scope>NUCLEOTIDE SEQUENCE [LARGE SCALE GENOMIC DNA]</scope>
    <source>
        <strain evidence="9">cv. DH0086</strain>
    </source>
</reference>
<evidence type="ECO:0000256" key="5">
    <source>
        <dbReference type="SAM" id="Coils"/>
    </source>
</evidence>
<feature type="domain" description="GTD-binding" evidence="7">
    <location>
        <begin position="435"/>
        <end position="533"/>
    </location>
</feature>
<sequence>MAACKFADILQRNRTPKIAIILIYTFLEWALIALLLSHGFFSHLIARFTHFFGLKPPCVLCSRSYSDLVCDAHAADSFNFGALERTQKGKLEEEEGDVNLVCEEIGVEEIEEERKFFNEDCDEPLELITLMGGEKRVLGEAERWVPVELIDSSTLNSKSEERDFVAEARDESLKMAGDASLELIAAVQVENGLLGEGERWVPVELIDSSTLNTKNEERNLVVEDCDKSSKMVGDECLEFITLMREEGRFFSEEERWVPVELIDSSNLSTEKNGQIVHYQGNGKERDYVGYKHDENEDMAVDIGTVEEEEKRLAKSQDFGEVQASEEDSRVMDADLNCEISISSEIDDKEKTNLAHFNELAVPQAVCMNDQGPSSNIIIVEKEQVIEAEPIRQTVPSSNNGLFICTELNEFEEEKMAETPASIESISSETNENEVLTVDNLKDALKAERKTLRALYAELEEERSASAISADETMAMITRLQEEKAAMKVEVLHCQRMMDEQSEFDQEALQLLNELMMKKEKENQELEKELEFYKKKVLENDSTKHLSTLDESVDDLEEERLSILEQLKVLEKELFSMDDDDELKSAEHQIYSNKYDVNGDLVNSFEHDQNTNGKLHHEPRTMIKGGKSLLPLFDATIDTEREDGESNGSSQSNSKFVVDDGKRLAIAQEVDNVYQRLQALEADREFLKDCIRSLKKGDKGMDLLQEILQHLRDLRKIELNMNQR</sequence>
<dbReference type="Proteomes" id="UP000243459">
    <property type="component" value="Chromosome 7"/>
</dbReference>
<dbReference type="PANTHER" id="PTHR31448">
    <property type="entry name" value="MYOSIN-BINDING PROTEIN 2"/>
    <property type="match status" value="1"/>
</dbReference>
<dbReference type="PROSITE" id="PS51775">
    <property type="entry name" value="GTD_BINDING"/>
    <property type="match status" value="1"/>
</dbReference>
<evidence type="ECO:0000313" key="9">
    <source>
        <dbReference type="Proteomes" id="UP000243459"/>
    </source>
</evidence>
<evidence type="ECO:0000259" key="7">
    <source>
        <dbReference type="PROSITE" id="PS51775"/>
    </source>
</evidence>
<proteinExistence type="predicted"/>
<gene>
    <name evidence="8" type="ORF">A4U43_C07F36820</name>
</gene>
<name>A0A5P1ELG3_ASPOF</name>
<evidence type="ECO:0000313" key="8">
    <source>
        <dbReference type="EMBL" id="ONK65411.1"/>
    </source>
</evidence>
<keyword evidence="5" id="KW-0175">Coiled coil</keyword>
<accession>A0A5P1ELG3</accession>
<keyword evidence="2 6" id="KW-0812">Transmembrane</keyword>
<protein>
    <recommendedName>
        <fullName evidence="7">GTD-binding domain-containing protein</fullName>
    </recommendedName>
</protein>
<dbReference type="GO" id="GO:0080115">
    <property type="term" value="F:myosin XI tail binding"/>
    <property type="evidence" value="ECO:0007669"/>
    <property type="project" value="UniProtKB-ARBA"/>
</dbReference>
<keyword evidence="3 6" id="KW-1133">Transmembrane helix</keyword>
<dbReference type="EMBL" id="CM007387">
    <property type="protein sequence ID" value="ONK65411.1"/>
    <property type="molecule type" value="Genomic_DNA"/>
</dbReference>
<evidence type="ECO:0000256" key="2">
    <source>
        <dbReference type="ARBA" id="ARBA00022692"/>
    </source>
</evidence>